<sequence>MSVLEINTSTVQNQPPSRQVASEEVAVSLEASSSSQANQGDVVTLSFADKQNLSNSYNDSQFEGDPTIREISSVARAASNYSQVIEGNLNEDELAAIKEIAAHVEPIAREFLSSDPEALDVEKAIGVLTGDQTITENVGAELGNTVVETLGLATSSSLNLDNSAQLEPVAVKGEKLDINIQNIRQLPELASAAVDAELQKQFQVLNESSKALIVNSLNDLMQFFQEKISKVLEPLSHPISLTTGKDLVETKPQA</sequence>
<accession>A0A381VE98</accession>
<dbReference type="AlphaFoldDB" id="A0A381VE98"/>
<proteinExistence type="predicted"/>
<gene>
    <name evidence="1" type="ORF">METZ01_LOCUS90575</name>
    <name evidence="2" type="ORF">METZ01_LOCUS90577</name>
</gene>
<organism evidence="2">
    <name type="scientific">marine metagenome</name>
    <dbReference type="NCBI Taxonomy" id="408172"/>
    <lineage>
        <taxon>unclassified sequences</taxon>
        <taxon>metagenomes</taxon>
        <taxon>ecological metagenomes</taxon>
    </lineage>
</organism>
<evidence type="ECO:0000313" key="1">
    <source>
        <dbReference type="EMBL" id="SVA37721.1"/>
    </source>
</evidence>
<name>A0A381VE98_9ZZZZ</name>
<evidence type="ECO:0000313" key="2">
    <source>
        <dbReference type="EMBL" id="SVA37723.1"/>
    </source>
</evidence>
<reference evidence="2" key="1">
    <citation type="submission" date="2018-05" db="EMBL/GenBank/DDBJ databases">
        <authorList>
            <person name="Lanie J.A."/>
            <person name="Ng W.-L."/>
            <person name="Kazmierczak K.M."/>
            <person name="Andrzejewski T.M."/>
            <person name="Davidsen T.M."/>
            <person name="Wayne K.J."/>
            <person name="Tettelin H."/>
            <person name="Glass J.I."/>
            <person name="Rusch D."/>
            <person name="Podicherti R."/>
            <person name="Tsui H.-C.T."/>
            <person name="Winkler M.E."/>
        </authorList>
    </citation>
    <scope>NUCLEOTIDE SEQUENCE</scope>
</reference>
<protein>
    <submittedName>
        <fullName evidence="2">Uncharacterized protein</fullName>
    </submittedName>
</protein>
<dbReference type="EMBL" id="UINC01008379">
    <property type="protein sequence ID" value="SVA37721.1"/>
    <property type="molecule type" value="Genomic_DNA"/>
</dbReference>
<dbReference type="EMBL" id="UINC01008379">
    <property type="protein sequence ID" value="SVA37723.1"/>
    <property type="molecule type" value="Genomic_DNA"/>
</dbReference>